<dbReference type="Pfam" id="PF13086">
    <property type="entry name" value="AAA_11"/>
    <property type="match status" value="1"/>
</dbReference>
<dbReference type="SUPFAM" id="SSF52540">
    <property type="entry name" value="P-loop containing nucleoside triphosphate hydrolases"/>
    <property type="match status" value="1"/>
</dbReference>
<dbReference type="GO" id="GO:0004386">
    <property type="term" value="F:helicase activity"/>
    <property type="evidence" value="ECO:0007669"/>
    <property type="project" value="InterPro"/>
</dbReference>
<dbReference type="HOGENOM" id="CLU_291353_0_0_1"/>
<dbReference type="Pfam" id="PF13087">
    <property type="entry name" value="AAA_12"/>
    <property type="match status" value="1"/>
</dbReference>
<dbReference type="OrthoDB" id="1879at2759"/>
<gene>
    <name evidence="5" type="ORF">DI09_2p40</name>
</gene>
<evidence type="ECO:0000259" key="2">
    <source>
        <dbReference type="Pfam" id="PF13086"/>
    </source>
</evidence>
<dbReference type="GeneID" id="25259468"/>
<protein>
    <submittedName>
        <fullName evidence="5">EMB-4-like protein</fullName>
    </submittedName>
</protein>
<dbReference type="InterPro" id="IPR048966">
    <property type="entry name" value="Aquarius_b-barrel"/>
</dbReference>
<dbReference type="InterPro" id="IPR045055">
    <property type="entry name" value="DNA2/NAM7-like"/>
</dbReference>
<dbReference type="InterPro" id="IPR041679">
    <property type="entry name" value="DNA2/NAM7-like_C"/>
</dbReference>
<name>A0A098VRG6_9MICR</name>
<evidence type="ECO:0000313" key="5">
    <source>
        <dbReference type="EMBL" id="KGG51627.1"/>
    </source>
</evidence>
<dbReference type="InterPro" id="IPR027417">
    <property type="entry name" value="P-loop_NTPase"/>
</dbReference>
<reference evidence="5 6" key="1">
    <citation type="submission" date="2014-04" db="EMBL/GenBank/DDBJ databases">
        <title>A new species of microsporidia sheds light on the evolution of extreme parasitism.</title>
        <authorList>
            <person name="Haag K.L."/>
            <person name="James T.Y."/>
            <person name="Larsson R."/>
            <person name="Schaer T.M."/>
            <person name="Refardt D."/>
            <person name="Pombert J.-F."/>
            <person name="Ebert D."/>
        </authorList>
    </citation>
    <scope>NUCLEOTIDE SEQUENCE [LARGE SCALE GENOMIC DNA]</scope>
    <source>
        <strain evidence="5 6">UGP3</strain>
        <tissue evidence="5">Spores</tissue>
    </source>
</reference>
<dbReference type="GO" id="GO:0003729">
    <property type="term" value="F:mRNA binding"/>
    <property type="evidence" value="ECO:0007669"/>
    <property type="project" value="TreeGrafter"/>
</dbReference>
<dbReference type="RefSeq" id="XP_013238110.1">
    <property type="nucleotide sequence ID" value="XM_013382656.1"/>
</dbReference>
<comment type="caution">
    <text evidence="5">The sequence shown here is derived from an EMBL/GenBank/DDBJ whole genome shotgun (WGS) entry which is preliminary data.</text>
</comment>
<feature type="domain" description="DNA2/NAM7 helicase helicase" evidence="2">
    <location>
        <begin position="556"/>
        <end position="802"/>
    </location>
</feature>
<organism evidence="5 6">
    <name type="scientific">Mitosporidium daphniae</name>
    <dbReference type="NCBI Taxonomy" id="1485682"/>
    <lineage>
        <taxon>Eukaryota</taxon>
        <taxon>Fungi</taxon>
        <taxon>Fungi incertae sedis</taxon>
        <taxon>Microsporidia</taxon>
        <taxon>Mitosporidium</taxon>
    </lineage>
</organism>
<dbReference type="InterPro" id="IPR047187">
    <property type="entry name" value="SF1_C_Upf1"/>
</dbReference>
<dbReference type="VEuPathDB" id="MicrosporidiaDB:DI09_2p40"/>
<evidence type="ECO:0000256" key="1">
    <source>
        <dbReference type="SAM" id="MobiDB-lite"/>
    </source>
</evidence>
<keyword evidence="6" id="KW-1185">Reference proteome</keyword>
<dbReference type="Gene3D" id="3.40.50.300">
    <property type="entry name" value="P-loop containing nucleotide triphosphate hydrolases"/>
    <property type="match status" value="2"/>
</dbReference>
<sequence>MHSNGTVRRQSFPCLSTAIGFPIFVGHSTPVQILIDRLWPSLGPSTSQKTLLEMVSLLNTQWLCDPSIQWLPFLACDWRTLLDAVSFLSQGELSVQIIKFWKFVVVASREMKVIYDAISFKDLLQILVKSYLKCIESPISMVAEHLLDLFVIYLNIYSASEFLDLALVAYSRCSVLWGSSEIFKDLLLAFSMKFQHPATPVKLQQAAFRLLPRAIEPTDRRLMEALAFGEHPDLCALSPSLLKALVFEFFPETLTLPPSPSSLLLASFLLPPQKRDGSLHSIPTYPNEREIFATDGDSDTILSASFFTPLLACSNRIYLPSLADVFYSKEYFSRTLSIQRVDLAQELKLELLDIAKRLAPAPPRWARMGCWLAPGSPSLMEVSGCALGEFLPAWISLSLEIILPPLSDVVDEWESLKKGDLLFMMHLKSSVEILAVKACEFEGFLSSDGRVLESLGGFKRKRLAESTSGEHRILVVRVYPENVEEGNQFKFNVLVRRDPKCAPFKFFLKALKRQAVSEKSIPILQNHFREFTPEGNMEMAVAPSALSIALNTVDKPVVILGPPGSGKTRAAAEIAVSMYNRDENAKILLITHNHATLDLLLKRLVDMVDFSFEHSTGLSLVSMRPSHFVRLGVSNSFATDSSSPLTASGRLALIEERRVELLNLVDQMAKSLGLDAADHGATCDSAETFFLTLLPLEIKSDPYVVSLFSELRRLRPLEVLPSQNERVRYLLAHEARIVAATISQLIKSSELRDLPLKNFFTIIVDNACAILDSELSLIASLFESRQLILIGDHMMLPPVTRSPIISEHIGAERSLYANLIRRYEGGAIPITDQSAISILPSTLLATPLKFRRLLVLQKTRDVERQTSQHGWGESEPNIDEAEYAVAIFKYMIKIGYDPSSISILAMYNGQKDLISDILKQKSTIMPKEVSSVDHYQGLSNDFIILSMVRTRRLGHTQDLRRWITSISRCRLGLYVLGNWKLFNGAAQEGIVAFGPSLEIFAEKPLSLVIKPQEDEITISNALQLDSITLRTGNDPQPSASDDDEDEDD</sequence>
<dbReference type="AlphaFoldDB" id="A0A098VRG6"/>
<feature type="domain" description="DNA2/NAM7 helicase-like C-terminal" evidence="3">
    <location>
        <begin position="849"/>
        <end position="978"/>
    </location>
</feature>
<accession>A0A098VRG6</accession>
<dbReference type="PANTHER" id="PTHR10887:SF5">
    <property type="entry name" value="RNA HELICASE AQUARIUS"/>
    <property type="match status" value="1"/>
</dbReference>
<dbReference type="EMBL" id="JMKJ01000222">
    <property type="protein sequence ID" value="KGG51627.1"/>
    <property type="molecule type" value="Genomic_DNA"/>
</dbReference>
<evidence type="ECO:0000259" key="4">
    <source>
        <dbReference type="Pfam" id="PF21143"/>
    </source>
</evidence>
<proteinExistence type="predicted"/>
<dbReference type="Proteomes" id="UP000029725">
    <property type="component" value="Unassembled WGS sequence"/>
</dbReference>
<dbReference type="Pfam" id="PF21143">
    <property type="entry name" value="Aquarius_N_2nd"/>
    <property type="match status" value="1"/>
</dbReference>
<dbReference type="InterPro" id="IPR041677">
    <property type="entry name" value="DNA2/NAM7_AAA_11"/>
</dbReference>
<feature type="domain" description="RNA helicase aquarius beta-barrel" evidence="4">
    <location>
        <begin position="365"/>
        <end position="454"/>
    </location>
</feature>
<dbReference type="PANTHER" id="PTHR10887">
    <property type="entry name" value="DNA2/NAM7 HELICASE FAMILY"/>
    <property type="match status" value="1"/>
</dbReference>
<evidence type="ECO:0000313" key="6">
    <source>
        <dbReference type="Proteomes" id="UP000029725"/>
    </source>
</evidence>
<feature type="compositionally biased region" description="Polar residues" evidence="1">
    <location>
        <begin position="1029"/>
        <end position="1039"/>
    </location>
</feature>
<dbReference type="GO" id="GO:0071013">
    <property type="term" value="C:catalytic step 2 spliceosome"/>
    <property type="evidence" value="ECO:0007669"/>
    <property type="project" value="TreeGrafter"/>
</dbReference>
<evidence type="ECO:0000259" key="3">
    <source>
        <dbReference type="Pfam" id="PF13087"/>
    </source>
</evidence>
<feature type="region of interest" description="Disordered" evidence="1">
    <location>
        <begin position="1029"/>
        <end position="1048"/>
    </location>
</feature>
<dbReference type="CDD" id="cd18808">
    <property type="entry name" value="SF1_C_Upf1"/>
    <property type="match status" value="1"/>
</dbReference>